<name>A0AAV4AJV2_9GAST</name>
<accession>A0AAV4AJV2</accession>
<evidence type="ECO:0000256" key="1">
    <source>
        <dbReference type="SAM" id="MobiDB-lite"/>
    </source>
</evidence>
<feature type="region of interest" description="Disordered" evidence="1">
    <location>
        <begin position="1"/>
        <end position="25"/>
    </location>
</feature>
<protein>
    <submittedName>
        <fullName evidence="2">Uncharacterized protein</fullName>
    </submittedName>
</protein>
<gene>
    <name evidence="2" type="ORF">PoB_003408800</name>
</gene>
<reference evidence="2 3" key="1">
    <citation type="journal article" date="2021" name="Elife">
        <title>Chloroplast acquisition without the gene transfer in kleptoplastic sea slugs, Plakobranchus ocellatus.</title>
        <authorList>
            <person name="Maeda T."/>
            <person name="Takahashi S."/>
            <person name="Yoshida T."/>
            <person name="Shimamura S."/>
            <person name="Takaki Y."/>
            <person name="Nagai Y."/>
            <person name="Toyoda A."/>
            <person name="Suzuki Y."/>
            <person name="Arimoto A."/>
            <person name="Ishii H."/>
            <person name="Satoh N."/>
            <person name="Nishiyama T."/>
            <person name="Hasebe M."/>
            <person name="Maruyama T."/>
            <person name="Minagawa J."/>
            <person name="Obokata J."/>
            <person name="Shigenobu S."/>
        </authorList>
    </citation>
    <scope>NUCLEOTIDE SEQUENCE [LARGE SCALE GENOMIC DNA]</scope>
</reference>
<dbReference type="EMBL" id="BLXT01003901">
    <property type="protein sequence ID" value="GFO07583.1"/>
    <property type="molecule type" value="Genomic_DNA"/>
</dbReference>
<sequence length="88" mass="10118">MPGCRNPKLTVDEEHYGTDPTQAQRITKAEAKSAKERWSQDVAKHFRIEGSETQRIAQGRSAFGKGFLKDTFQARYTARRKRYFAPNV</sequence>
<keyword evidence="3" id="KW-1185">Reference proteome</keyword>
<dbReference type="AlphaFoldDB" id="A0AAV4AJV2"/>
<organism evidence="2 3">
    <name type="scientific">Plakobranchus ocellatus</name>
    <dbReference type="NCBI Taxonomy" id="259542"/>
    <lineage>
        <taxon>Eukaryota</taxon>
        <taxon>Metazoa</taxon>
        <taxon>Spiralia</taxon>
        <taxon>Lophotrochozoa</taxon>
        <taxon>Mollusca</taxon>
        <taxon>Gastropoda</taxon>
        <taxon>Heterobranchia</taxon>
        <taxon>Euthyneura</taxon>
        <taxon>Panpulmonata</taxon>
        <taxon>Sacoglossa</taxon>
        <taxon>Placobranchoidea</taxon>
        <taxon>Plakobranchidae</taxon>
        <taxon>Plakobranchus</taxon>
    </lineage>
</organism>
<comment type="caution">
    <text evidence="2">The sequence shown here is derived from an EMBL/GenBank/DDBJ whole genome shotgun (WGS) entry which is preliminary data.</text>
</comment>
<evidence type="ECO:0000313" key="3">
    <source>
        <dbReference type="Proteomes" id="UP000735302"/>
    </source>
</evidence>
<dbReference type="Proteomes" id="UP000735302">
    <property type="component" value="Unassembled WGS sequence"/>
</dbReference>
<evidence type="ECO:0000313" key="2">
    <source>
        <dbReference type="EMBL" id="GFO07583.1"/>
    </source>
</evidence>
<proteinExistence type="predicted"/>